<dbReference type="Proteomes" id="UP000478052">
    <property type="component" value="Unassembled WGS sequence"/>
</dbReference>
<dbReference type="InterPro" id="IPR028002">
    <property type="entry name" value="Myb_DNA-bind_5"/>
</dbReference>
<dbReference type="AlphaFoldDB" id="A0A6G0VPR8"/>
<evidence type="ECO:0000256" key="5">
    <source>
        <dbReference type="ARBA" id="ARBA00025466"/>
    </source>
</evidence>
<organism evidence="8 9">
    <name type="scientific">Aphis craccivora</name>
    <name type="common">Cowpea aphid</name>
    <dbReference type="NCBI Taxonomy" id="307492"/>
    <lineage>
        <taxon>Eukaryota</taxon>
        <taxon>Metazoa</taxon>
        <taxon>Ecdysozoa</taxon>
        <taxon>Arthropoda</taxon>
        <taxon>Hexapoda</taxon>
        <taxon>Insecta</taxon>
        <taxon>Pterygota</taxon>
        <taxon>Neoptera</taxon>
        <taxon>Paraneoptera</taxon>
        <taxon>Hemiptera</taxon>
        <taxon>Sternorrhyncha</taxon>
        <taxon>Aphidomorpha</taxon>
        <taxon>Aphidoidea</taxon>
        <taxon>Aphididae</taxon>
        <taxon>Aphidini</taxon>
        <taxon>Aphis</taxon>
        <taxon>Aphis</taxon>
    </lineage>
</organism>
<feature type="coiled-coil region" evidence="6">
    <location>
        <begin position="48"/>
        <end position="78"/>
    </location>
</feature>
<dbReference type="OrthoDB" id="6598543at2759"/>
<name>A0A6G0VPR8_APHCR</name>
<keyword evidence="4" id="KW-0804">Transcription</keyword>
<accession>A0A6G0VPR8</accession>
<comment type="caution">
    <text evidence="8">The sequence shown here is derived from an EMBL/GenBank/DDBJ whole genome shotgun (WGS) entry which is preliminary data.</text>
</comment>
<evidence type="ECO:0000313" key="8">
    <source>
        <dbReference type="EMBL" id="KAF0703649.1"/>
    </source>
</evidence>
<feature type="domain" description="Myb/SANT-like DNA-binding" evidence="7">
    <location>
        <begin position="11"/>
        <end position="71"/>
    </location>
</feature>
<reference evidence="8 9" key="1">
    <citation type="submission" date="2019-08" db="EMBL/GenBank/DDBJ databases">
        <title>Whole genome of Aphis craccivora.</title>
        <authorList>
            <person name="Voronova N.V."/>
            <person name="Shulinski R.S."/>
            <person name="Bandarenka Y.V."/>
            <person name="Zhorov D.G."/>
            <person name="Warner D."/>
        </authorList>
    </citation>
    <scope>NUCLEOTIDE SEQUENCE [LARGE SCALE GENOMIC DNA]</scope>
    <source>
        <strain evidence="8">180601</strain>
        <tissue evidence="8">Whole Body</tissue>
    </source>
</reference>
<evidence type="ECO:0000256" key="1">
    <source>
        <dbReference type="ARBA" id="ARBA00011764"/>
    </source>
</evidence>
<evidence type="ECO:0000256" key="6">
    <source>
        <dbReference type="SAM" id="Coils"/>
    </source>
</evidence>
<proteinExistence type="predicted"/>
<keyword evidence="9" id="KW-1185">Reference proteome</keyword>
<dbReference type="Pfam" id="PF13873">
    <property type="entry name" value="Myb_DNA-bind_5"/>
    <property type="match status" value="1"/>
</dbReference>
<sequence>MPKTITLKRSRCTNFSPGEENTLVALAVKHASVLESRKSDHEVWEAKTEAWMHKVQNLKDKYENMKRKTKKIESERKKNIFQTGGGANTSCSVEPSARHNMMLGVLGVSAIGLHNPFDGDKPGNIDDGENNVVVVKDLVGEMELDMSSNMKYIQVHMGSDDEMNMPSVAVPVEDLPVQPSWTKWNLELLSQPKRKLELISEQKKYFQNEDRRAQEKHDAEQLQA</sequence>
<evidence type="ECO:0000259" key="7">
    <source>
        <dbReference type="Pfam" id="PF13873"/>
    </source>
</evidence>
<feature type="non-terminal residue" evidence="8">
    <location>
        <position position="224"/>
    </location>
</feature>
<evidence type="ECO:0000256" key="4">
    <source>
        <dbReference type="ARBA" id="ARBA00023163"/>
    </source>
</evidence>
<keyword evidence="6" id="KW-0175">Coiled coil</keyword>
<comment type="subunit">
    <text evidence="1">Self-associates forming complexes of several hundred monomers.</text>
</comment>
<protein>
    <recommendedName>
        <fullName evidence="2">Regulatory protein zeste</fullName>
    </recommendedName>
</protein>
<evidence type="ECO:0000256" key="3">
    <source>
        <dbReference type="ARBA" id="ARBA00023015"/>
    </source>
</evidence>
<keyword evidence="3" id="KW-0805">Transcription regulation</keyword>
<evidence type="ECO:0000256" key="2">
    <source>
        <dbReference type="ARBA" id="ARBA00016807"/>
    </source>
</evidence>
<gene>
    <name evidence="8" type="ORF">FWK35_00033093</name>
</gene>
<comment type="function">
    <text evidence="5">Involved in transvection phenomena (= synapsis-dependent gene expression), where the synaptic pairing of chromosomes carrying genes with which zeste interacts influences the expression of these genes. Zeste binds to DNA and stimulates transcription from a nearby promoter.</text>
</comment>
<dbReference type="EMBL" id="VUJU01013794">
    <property type="protein sequence ID" value="KAF0703649.1"/>
    <property type="molecule type" value="Genomic_DNA"/>
</dbReference>
<evidence type="ECO:0000313" key="9">
    <source>
        <dbReference type="Proteomes" id="UP000478052"/>
    </source>
</evidence>